<feature type="non-terminal residue" evidence="3">
    <location>
        <position position="1323"/>
    </location>
</feature>
<gene>
    <name evidence="3" type="ORF">PGLA2088_LOCUS31800</name>
</gene>
<evidence type="ECO:0000256" key="1">
    <source>
        <dbReference type="SAM" id="MobiDB-lite"/>
    </source>
</evidence>
<proteinExistence type="predicted"/>
<feature type="region of interest" description="Disordered" evidence="1">
    <location>
        <begin position="411"/>
        <end position="449"/>
    </location>
</feature>
<feature type="transmembrane region" description="Helical" evidence="2">
    <location>
        <begin position="595"/>
        <end position="620"/>
    </location>
</feature>
<reference evidence="3" key="1">
    <citation type="submission" date="2021-02" db="EMBL/GenBank/DDBJ databases">
        <authorList>
            <person name="Dougan E. K."/>
            <person name="Rhodes N."/>
            <person name="Thang M."/>
            <person name="Chan C."/>
        </authorList>
    </citation>
    <scope>NUCLEOTIDE SEQUENCE</scope>
</reference>
<protein>
    <submittedName>
        <fullName evidence="3">Uncharacterized protein</fullName>
    </submittedName>
</protein>
<evidence type="ECO:0000256" key="2">
    <source>
        <dbReference type="SAM" id="Phobius"/>
    </source>
</evidence>
<evidence type="ECO:0000313" key="4">
    <source>
        <dbReference type="Proteomes" id="UP000626109"/>
    </source>
</evidence>
<dbReference type="Proteomes" id="UP000626109">
    <property type="component" value="Unassembled WGS sequence"/>
</dbReference>
<organism evidence="3 4">
    <name type="scientific">Polarella glacialis</name>
    <name type="common">Dinoflagellate</name>
    <dbReference type="NCBI Taxonomy" id="89957"/>
    <lineage>
        <taxon>Eukaryota</taxon>
        <taxon>Sar</taxon>
        <taxon>Alveolata</taxon>
        <taxon>Dinophyceae</taxon>
        <taxon>Suessiales</taxon>
        <taxon>Suessiaceae</taxon>
        <taxon>Polarella</taxon>
    </lineage>
</organism>
<sequence length="1323" mass="141118">GRRPSVYSNASRQKKGGGLPQQNDSVPRIEARKPSVHSIASGQKEKSPTASCTTLETFRTENSLSVQVEMPVIVYGPKALCQDVLKGNIPADQMLGKLQESLLELDPEFGSHSLLSLPGEREKSESACLSVIALVTDNFEGFTKPQAPAVRLNAEQWGQLRQLISWASPDEETLQAVLVLLAIRSLGKSKRVTQQIPATAQRPEPALLYLMENMGNVVPSMDSLSKRSYALIRGGGAGPGPVGVTLALLASSATWWRNPPEPMSETSDASELAPEAVDPIEPDRFGLQWQGASHGSPGNASAWLLTLPAAARIILLTSEGVIEAGVTLAGRGRLNATEGKVHLCKYSPCTRLHLSTDVRSYRSPLVHATAFARCPESDPASQIDLGAVWTECRTMDPTPALLDASIETNLPPAADGVEANASSSEAQGSGTTVGTDGQISNGRRRHTVKSPAREVVVLPELETEFSMNAGETPEHEKPPTPRMGWFTDTAFDTTAAQAWYTKVATKLKWTSQVPHGDHDAQIVRRLSAPKVAVSALALACLVAYSSMFPGPVPGGVLGSSLYYAAKTVILVASWMWHIGATFVGPFVSSVLVGSMGAWCVLSSGIVTTFSVGAAVVVAAVSKAASAASHVFGATFPSAGSGAGASSSSGSVPPSGSAGGQAPGGARPGIATTPEPAPGEGGRPCGAPGVKWSTEAGPQQLAQWCASVASESLPLLRVDADQFVPPNGCSPVVDGCIGVCRLHHKVYKQSRWNSKCVFPETCLEVGRPVKEYRLPGSPTVGMICMTHVVSALRMEDTLPEWVSRVRASVKDASSLQAACDGADGRPGLEAIVADLADEWNMRLAAAWERVASQCARQWVHQLAARFGDTPRPPCGPRSRDLRNIPVLGSAAWQVEVKASGNPPFREIPPPRSMFHGSVVPQDDTPRHPCLAGMMGLVGSGNVPLGPQDHAWQPVPQAGSMPPVQQAWDPYRDPNGMASLGGGSVYQPPPVAHRGVSSNPMMSGTPVMAGGLASFGIHPGGLALREPAMWPQGQMGSSQPAPWAPGFNQNSHDPMHGLASAIGSLQHVLSKGNQDVVRQLERSNRTDATRGGDRYTLSGITREDDLLKFGLGGCDAQPIALCPGETGTKWIRSVRTAVLERRSDLIKIDYPVKIDFYVALAVGLCSWGIPEDGESPKVYLDAKDFPALGADELQRWRAPPVSDSVLRPSGRDPLTIETWAECCGRLAFFFGLVYGRRREQSIAGCIAALRRKRNSDSRTWSFLVVQRIFSNLLRRYLTEWRQIIRNIVRMSGLEDPNKGHIHRICQSPGPDGMPVVQPPKVFDLP</sequence>
<feature type="compositionally biased region" description="Polar residues" evidence="1">
    <location>
        <begin position="420"/>
        <end position="441"/>
    </location>
</feature>
<keyword evidence="2" id="KW-0472">Membrane</keyword>
<comment type="caution">
    <text evidence="3">The sequence shown here is derived from an EMBL/GenBank/DDBJ whole genome shotgun (WGS) entry which is preliminary data.</text>
</comment>
<evidence type="ECO:0000313" key="3">
    <source>
        <dbReference type="EMBL" id="CAE8700822.1"/>
    </source>
</evidence>
<feature type="region of interest" description="Disordered" evidence="1">
    <location>
        <begin position="1"/>
        <end position="51"/>
    </location>
</feature>
<dbReference type="EMBL" id="CAJNNW010029598">
    <property type="protein sequence ID" value="CAE8700822.1"/>
    <property type="molecule type" value="Genomic_DNA"/>
</dbReference>
<accession>A0A813KJQ9</accession>
<keyword evidence="2" id="KW-1133">Transmembrane helix</keyword>
<feature type="compositionally biased region" description="Polar residues" evidence="1">
    <location>
        <begin position="1"/>
        <end position="11"/>
    </location>
</feature>
<feature type="region of interest" description="Disordered" evidence="1">
    <location>
        <begin position="642"/>
        <end position="691"/>
    </location>
</feature>
<feature type="compositionally biased region" description="Low complexity" evidence="1">
    <location>
        <begin position="642"/>
        <end position="655"/>
    </location>
</feature>
<name>A0A813KJQ9_POLGL</name>
<feature type="compositionally biased region" description="Gly residues" evidence="1">
    <location>
        <begin position="656"/>
        <end position="666"/>
    </location>
</feature>
<keyword evidence="2" id="KW-0812">Transmembrane</keyword>
<feature type="transmembrane region" description="Helical" evidence="2">
    <location>
        <begin position="561"/>
        <end position="583"/>
    </location>
</feature>
<feature type="transmembrane region" description="Helical" evidence="2">
    <location>
        <begin position="531"/>
        <end position="549"/>
    </location>
</feature>